<sequence>MRIGFFLAGILGLALFAGCGNWSGSGSGTPSSAINLSVAIRTPTKDTFTNSLTVQVDASATGPGAKVDRVEVAYTGPQNGTISLVSDRGTWRGTLPSTLPSGVYTLTPRARAGSVEVTGKPVGFTLDREPPDVVFVSVPTGLGQEAVEIRVRATDILSGVAEVRLFAGANPLGTFTPQGNGEYVFNLDPNVLPPGDVTFRAVAMDRAGNLGEISFRVDRTPPTVVWKRPAEGLQVFGTVTLEVEATDNPGGSGVAKVEFFAGSMKVGEDTSAPYAVSWDTTEYPDGLMVLKARAVDVAGNASEATLTVTVANQDKVPPTVVWKRPAEGLQVFGTVTLEVEATDNPGGSGVAKVEFFAGSMKVGEDTSAPYAVSWDTTEYPDGLRVLKVRAVDVAGNASETEITVNISNGPQVAWQNPVPNQRIAGFISLEAKVRAVRAVDRVEFYFGPDETNMDRIPGSPTPSPDSVYSLDWNILRVEPGVYLLKAVAVDAGGFKDETTISVEISSPFVITTPSNGDLVGPWVGRTIVAITVGVIGTLPPGVTVSRVEILINGCSVADARWERASDDSYVYVYPWDTAQTLSCRSDSSQIAHDPTKSGDRVITARVYYTGGDTFTGGVLVTYSP</sequence>
<dbReference type="Gene3D" id="2.60.40.10">
    <property type="entry name" value="Immunoglobulins"/>
    <property type="match status" value="5"/>
</dbReference>
<dbReference type="KEGG" id="tsc:TSC_c22080"/>
<proteinExistence type="predicted"/>
<dbReference type="STRING" id="743525.TSC_c22080"/>
<protein>
    <submittedName>
        <fullName evidence="1">Fibronectin, type III domain protein</fullName>
    </submittedName>
</protein>
<evidence type="ECO:0000313" key="1">
    <source>
        <dbReference type="EMBL" id="ADW22811.1"/>
    </source>
</evidence>
<evidence type="ECO:0000313" key="2">
    <source>
        <dbReference type="Proteomes" id="UP000008087"/>
    </source>
</evidence>
<reference evidence="1 2" key="2">
    <citation type="journal article" date="2011" name="BMC Genomics">
        <title>Sequence of the hyperplastic genome of the naturally competent Thermus scotoductus SA-01.</title>
        <authorList>
            <person name="Gounder K."/>
            <person name="Brzuszkiewicz E."/>
            <person name="Liesegang H."/>
            <person name="Wollherr A."/>
            <person name="Daniel R."/>
            <person name="Gottschalk G."/>
            <person name="Reva O."/>
            <person name="Kumwenda B."/>
            <person name="Srivastava M."/>
            <person name="Bricio C."/>
            <person name="Berenguer J."/>
            <person name="van Heerden E."/>
            <person name="Litthauer D."/>
        </authorList>
    </citation>
    <scope>NUCLEOTIDE SEQUENCE [LARGE SCALE GENOMIC DNA]</scope>
    <source>
        <strain evidence="2">ATCC 700910 / SA-01</strain>
    </source>
</reference>
<dbReference type="InterPro" id="IPR013783">
    <property type="entry name" value="Ig-like_fold"/>
</dbReference>
<organism evidence="1 2">
    <name type="scientific">Thermus scotoductus (strain ATCC 700910 / SA-01)</name>
    <dbReference type="NCBI Taxonomy" id="743525"/>
    <lineage>
        <taxon>Bacteria</taxon>
        <taxon>Thermotogati</taxon>
        <taxon>Deinococcota</taxon>
        <taxon>Deinococci</taxon>
        <taxon>Thermales</taxon>
        <taxon>Thermaceae</taxon>
        <taxon>Thermus</taxon>
    </lineage>
</organism>
<dbReference type="AlphaFoldDB" id="E8PP86"/>
<dbReference type="HOGENOM" id="CLU_440696_0_0_0"/>
<reference evidence="2" key="1">
    <citation type="submission" date="2010-03" db="EMBL/GenBank/DDBJ databases">
        <title>The genome sequence of Thermus scotoductus SA-01.</title>
        <authorList>
            <person name="Gounder K."/>
            <person name="Liesegang H."/>
            <person name="Brzuszkiewicz E."/>
            <person name="Wollherr A."/>
            <person name="Daniel R."/>
            <person name="Gottschalk G."/>
            <person name="van Heerden E."/>
            <person name="Litthauer D."/>
        </authorList>
    </citation>
    <scope>NUCLEOTIDE SEQUENCE [LARGE SCALE GENOMIC DNA]</scope>
    <source>
        <strain evidence="2">ATCC 700910 / SA-01</strain>
    </source>
</reference>
<dbReference type="eggNOG" id="COG3291">
    <property type="taxonomic scope" value="Bacteria"/>
</dbReference>
<dbReference type="EMBL" id="CP001962">
    <property type="protein sequence ID" value="ADW22811.1"/>
    <property type="molecule type" value="Genomic_DNA"/>
</dbReference>
<gene>
    <name evidence="1" type="ordered locus">TSC_c22080</name>
</gene>
<name>E8PP86_THESS</name>
<accession>E8PP86</accession>
<dbReference type="PROSITE" id="PS51257">
    <property type="entry name" value="PROKAR_LIPOPROTEIN"/>
    <property type="match status" value="1"/>
</dbReference>
<dbReference type="Proteomes" id="UP000008087">
    <property type="component" value="Chromosome"/>
</dbReference>
<dbReference type="Pfam" id="PF17957">
    <property type="entry name" value="Big_7"/>
    <property type="match status" value="2"/>
</dbReference>